<keyword evidence="15" id="KW-1185">Reference proteome</keyword>
<feature type="transmembrane region" description="Helical" evidence="13">
    <location>
        <begin position="118"/>
        <end position="136"/>
    </location>
</feature>
<evidence type="ECO:0000256" key="7">
    <source>
        <dbReference type="ARBA" id="ARBA00023136"/>
    </source>
</evidence>
<evidence type="ECO:0000256" key="5">
    <source>
        <dbReference type="ARBA" id="ARBA00022729"/>
    </source>
</evidence>
<evidence type="ECO:0000256" key="4">
    <source>
        <dbReference type="ARBA" id="ARBA00022692"/>
    </source>
</evidence>
<evidence type="ECO:0000256" key="3">
    <source>
        <dbReference type="ARBA" id="ARBA00022679"/>
    </source>
</evidence>
<evidence type="ECO:0000256" key="11">
    <source>
        <dbReference type="ARBA" id="ARBA00023667"/>
    </source>
</evidence>
<keyword evidence="6 13" id="KW-1133">Transmembrane helix</keyword>
<dbReference type="Proteomes" id="UP001597545">
    <property type="component" value="Unassembled WGS sequence"/>
</dbReference>
<feature type="transmembrane region" description="Helical" evidence="13">
    <location>
        <begin position="142"/>
        <end position="160"/>
    </location>
</feature>
<comment type="pathway">
    <text evidence="9">Carotenoid biosynthesis; staphyloxanthin biosynthesis; staphyloxanthin from farnesyl diphosphate: step 5/5.</text>
</comment>
<comment type="subcellular location">
    <subcellularLocation>
        <location evidence="1">Cell membrane</location>
        <topology evidence="1">Single-pass membrane protein</topology>
    </subcellularLocation>
</comment>
<keyword evidence="5" id="KW-0732">Signal</keyword>
<proteinExistence type="inferred from homology"/>
<evidence type="ECO:0000256" key="13">
    <source>
        <dbReference type="SAM" id="Phobius"/>
    </source>
</evidence>
<dbReference type="RefSeq" id="WP_380901687.1">
    <property type="nucleotide sequence ID" value="NZ_JBHUEG010000007.1"/>
</dbReference>
<reference evidence="15" key="1">
    <citation type="journal article" date="2019" name="Int. J. Syst. Evol. Microbiol.">
        <title>The Global Catalogue of Microorganisms (GCM) 10K type strain sequencing project: providing services to taxonomists for standard genome sequencing and annotation.</title>
        <authorList>
            <consortium name="The Broad Institute Genomics Platform"/>
            <consortium name="The Broad Institute Genome Sequencing Center for Infectious Disease"/>
            <person name="Wu L."/>
            <person name="Ma J."/>
        </authorList>
    </citation>
    <scope>NUCLEOTIDE SEQUENCE [LARGE SCALE GENOMIC DNA]</scope>
    <source>
        <strain evidence="15">KCTC 42662</strain>
    </source>
</reference>
<keyword evidence="8" id="KW-0012">Acyltransferase</keyword>
<gene>
    <name evidence="14" type="ORF">ACFSR5_05915</name>
</gene>
<comment type="caution">
    <text evidence="14">The sequence shown here is derived from an EMBL/GenBank/DDBJ whole genome shotgun (WGS) entry which is preliminary data.</text>
</comment>
<evidence type="ECO:0000256" key="9">
    <source>
        <dbReference type="ARBA" id="ARBA00023588"/>
    </source>
</evidence>
<dbReference type="InterPro" id="IPR044021">
    <property type="entry name" value="CrtO"/>
</dbReference>
<keyword evidence="2" id="KW-1003">Cell membrane</keyword>
<evidence type="ECO:0000256" key="2">
    <source>
        <dbReference type="ARBA" id="ARBA00022475"/>
    </source>
</evidence>
<dbReference type="EMBL" id="JBHULR010000003">
    <property type="protein sequence ID" value="MFD2547180.1"/>
    <property type="molecule type" value="Genomic_DNA"/>
</dbReference>
<feature type="transmembrane region" description="Helical" evidence="13">
    <location>
        <begin position="30"/>
        <end position="48"/>
    </location>
</feature>
<comment type="function">
    <text evidence="12">Catalyzes the acylation of glycosyl-4,4'-diaponeurosporenoate, i.e. the esterification of glucose at the C6'' position with the carboxyl group of the C(15) fatty acid 12-methyltetradecanoic acid, to yield staphyloxanthin. This is the last step in the biosynthesis of this orange pigment, present in most staphylococci strains.</text>
</comment>
<evidence type="ECO:0000256" key="8">
    <source>
        <dbReference type="ARBA" id="ARBA00023315"/>
    </source>
</evidence>
<evidence type="ECO:0000256" key="1">
    <source>
        <dbReference type="ARBA" id="ARBA00004162"/>
    </source>
</evidence>
<keyword evidence="4 13" id="KW-0812">Transmembrane</keyword>
<keyword evidence="3" id="KW-0808">Transferase</keyword>
<evidence type="ECO:0000313" key="15">
    <source>
        <dbReference type="Proteomes" id="UP001597545"/>
    </source>
</evidence>
<evidence type="ECO:0000313" key="14">
    <source>
        <dbReference type="EMBL" id="MFD2547180.1"/>
    </source>
</evidence>
<sequence>MKKVLILVAIVALTGICIYALSYYLPLQSFSFAFSLNFMLMAGILLFTDTLAHPLQSPYFNEQRWERHGDVYTSFGINGYRKLLRWTGWEKLNKKSKPVNKTIPSLNYLYYRTKQDELGHLLIFFVVLGFTLFVAFVHGIQAAVWLFSLNIVLNLYPIMLQRYNRPRLARVIRFANRR</sequence>
<dbReference type="Pfam" id="PF18927">
    <property type="entry name" value="CrtO"/>
    <property type="match status" value="1"/>
</dbReference>
<comment type="similarity">
    <text evidence="10">Belongs to the acyltransferase CrtO family.</text>
</comment>
<evidence type="ECO:0000256" key="12">
    <source>
        <dbReference type="ARBA" id="ARBA00025324"/>
    </source>
</evidence>
<keyword evidence="7 13" id="KW-0472">Membrane</keyword>
<protein>
    <recommendedName>
        <fullName evidence="11">Glycosyl-4,4'-diaponeurosporenoate acyltransferase</fullName>
    </recommendedName>
</protein>
<organism evidence="14 15">
    <name type="scientific">Sphingobacterium suaedae</name>
    <dbReference type="NCBI Taxonomy" id="1686402"/>
    <lineage>
        <taxon>Bacteria</taxon>
        <taxon>Pseudomonadati</taxon>
        <taxon>Bacteroidota</taxon>
        <taxon>Sphingobacteriia</taxon>
        <taxon>Sphingobacteriales</taxon>
        <taxon>Sphingobacteriaceae</taxon>
        <taxon>Sphingobacterium</taxon>
    </lineage>
</organism>
<name>A0ABW5KH33_9SPHI</name>
<evidence type="ECO:0000256" key="6">
    <source>
        <dbReference type="ARBA" id="ARBA00022989"/>
    </source>
</evidence>
<accession>A0ABW5KH33</accession>
<evidence type="ECO:0000256" key="10">
    <source>
        <dbReference type="ARBA" id="ARBA00023603"/>
    </source>
</evidence>